<feature type="domain" description="DJ-1/PfpI" evidence="1">
    <location>
        <begin position="7"/>
        <end position="171"/>
    </location>
</feature>
<dbReference type="PANTHER" id="PTHR48094:SF19">
    <property type="entry name" value="DJ-1_PFPI DOMAIN-CONTAINING PROTEIN"/>
    <property type="match status" value="1"/>
</dbReference>
<dbReference type="CDD" id="cd03140">
    <property type="entry name" value="GATase1_PfpI_3"/>
    <property type="match status" value="1"/>
</dbReference>
<organism evidence="2 3">
    <name type="scientific">Clostridium rhizosphaerae</name>
    <dbReference type="NCBI Taxonomy" id="2803861"/>
    <lineage>
        <taxon>Bacteria</taxon>
        <taxon>Bacillati</taxon>
        <taxon>Bacillota</taxon>
        <taxon>Clostridia</taxon>
        <taxon>Eubacteriales</taxon>
        <taxon>Clostridiaceae</taxon>
        <taxon>Clostridium</taxon>
    </lineage>
</organism>
<keyword evidence="3" id="KW-1185">Reference proteome</keyword>
<dbReference type="Proteomes" id="UP000632377">
    <property type="component" value="Unassembled WGS sequence"/>
</dbReference>
<sequence length="198" mass="22282">MANNKNEILVLLTDRWCDWEASYAIAVINSFSDYIVKTISTDTIRKVSMGGIKAEVDYRIDNYQNFDNLAMIILPGGLSWEENDYAEIAVFIKSAVKLDIPIAAICGATLFLCKHGFLNQVKHTGDSLELFLNQKNYSGQSFYVPAQVVADGGFITANETAAVEFAYNIFKTVKVDSDEEIEQWYDNFKNGAVRYKNL</sequence>
<dbReference type="SUPFAM" id="SSF52317">
    <property type="entry name" value="Class I glutamine amidotransferase-like"/>
    <property type="match status" value="1"/>
</dbReference>
<keyword evidence="2" id="KW-0315">Glutamine amidotransferase</keyword>
<evidence type="ECO:0000313" key="2">
    <source>
        <dbReference type="EMBL" id="MBL4937865.1"/>
    </source>
</evidence>
<evidence type="ECO:0000259" key="1">
    <source>
        <dbReference type="Pfam" id="PF01965"/>
    </source>
</evidence>
<comment type="caution">
    <text evidence="2">The sequence shown here is derived from an EMBL/GenBank/DDBJ whole genome shotgun (WGS) entry which is preliminary data.</text>
</comment>
<dbReference type="InterPro" id="IPR050325">
    <property type="entry name" value="Prot/Nucl_acid_deglycase"/>
</dbReference>
<dbReference type="InterPro" id="IPR029062">
    <property type="entry name" value="Class_I_gatase-like"/>
</dbReference>
<evidence type="ECO:0000313" key="3">
    <source>
        <dbReference type="Proteomes" id="UP000632377"/>
    </source>
</evidence>
<name>A0ABS1TEU0_9CLOT</name>
<reference evidence="2 3" key="1">
    <citation type="submission" date="2021-01" db="EMBL/GenBank/DDBJ databases">
        <title>Genome public.</title>
        <authorList>
            <person name="Liu C."/>
            <person name="Sun Q."/>
        </authorList>
    </citation>
    <scope>NUCLEOTIDE SEQUENCE [LARGE SCALE GENOMIC DNA]</scope>
    <source>
        <strain evidence="2 3">YIM B02515</strain>
    </source>
</reference>
<dbReference type="RefSeq" id="WP_202750608.1">
    <property type="nucleotide sequence ID" value="NZ_JAESWC010000018.1"/>
</dbReference>
<gene>
    <name evidence="2" type="ORF">JK636_19335</name>
</gene>
<protein>
    <submittedName>
        <fullName evidence="2">Glutamine amidotransferase</fullName>
    </submittedName>
</protein>
<proteinExistence type="predicted"/>
<dbReference type="Gene3D" id="3.40.50.880">
    <property type="match status" value="1"/>
</dbReference>
<dbReference type="InterPro" id="IPR002818">
    <property type="entry name" value="DJ-1/PfpI"/>
</dbReference>
<dbReference type="Pfam" id="PF01965">
    <property type="entry name" value="DJ-1_PfpI"/>
    <property type="match status" value="1"/>
</dbReference>
<dbReference type="PANTHER" id="PTHR48094">
    <property type="entry name" value="PROTEIN/NUCLEIC ACID DEGLYCASE DJ-1-RELATED"/>
    <property type="match status" value="1"/>
</dbReference>
<dbReference type="EMBL" id="JAESWC010000018">
    <property type="protein sequence ID" value="MBL4937865.1"/>
    <property type="molecule type" value="Genomic_DNA"/>
</dbReference>
<accession>A0ABS1TEU0</accession>